<evidence type="ECO:0000313" key="5">
    <source>
        <dbReference type="Proteomes" id="UP000199337"/>
    </source>
</evidence>
<feature type="binding site" evidence="2">
    <location>
        <position position="136"/>
    </location>
    <ligand>
        <name>Mn(2+)</name>
        <dbReference type="ChEBI" id="CHEBI:29035"/>
        <label>1</label>
    </ligand>
</feature>
<comment type="cofactor">
    <cofactor evidence="2">
        <name>Mn(2+)</name>
        <dbReference type="ChEBI" id="CHEBI:29035"/>
    </cofactor>
    <text evidence="2">Binds 2 manganese ions per subunit.</text>
</comment>
<dbReference type="InterPro" id="IPR039377">
    <property type="entry name" value="Mn_catalase_dom"/>
</dbReference>
<evidence type="ECO:0000313" key="4">
    <source>
        <dbReference type="EMBL" id="SFH29711.1"/>
    </source>
</evidence>
<comment type="similarity">
    <text evidence="1">Belongs to the manganese catalase family.</text>
</comment>
<keyword evidence="4" id="KW-0946">Virion</keyword>
<proteinExistence type="inferred from homology"/>
<dbReference type="GO" id="GO:0046872">
    <property type="term" value="F:metal ion binding"/>
    <property type="evidence" value="ECO:0007669"/>
    <property type="project" value="UniProtKB-KW"/>
</dbReference>
<keyword evidence="5" id="KW-1185">Reference proteome</keyword>
<sequence length="190" mass="21484">MWLYEKKLQYPVKVSAPNPRLAKYVITQYGGPEGESSAALRYLNMRYTMPTGKAKGVLTDIGTEEMAHMEIIATLVYKLLEGAPVEAIKAADLGAHYADHGKSLYWENAAGVPWIAAYVSATDDPVADLHENLAAEQKARAVYENLIKLSDDPLVTDVLRFLREREIVHYQRFGETLMEVEEYCRQKKIF</sequence>
<dbReference type="InterPro" id="IPR009078">
    <property type="entry name" value="Ferritin-like_SF"/>
</dbReference>
<evidence type="ECO:0000256" key="3">
    <source>
        <dbReference type="PIRSR" id="PIRSR607760-2"/>
    </source>
</evidence>
<keyword evidence="2" id="KW-0479">Metal-binding</keyword>
<protein>
    <submittedName>
        <fullName evidence="4">Spore coat protein JC</fullName>
    </submittedName>
</protein>
<feature type="binding site" evidence="2">
    <location>
        <position position="169"/>
    </location>
    <ligand>
        <name>Mn(2+)</name>
        <dbReference type="ChEBI" id="CHEBI:29035"/>
        <label>1</label>
    </ligand>
</feature>
<feature type="binding site" evidence="2">
    <location>
        <position position="35"/>
    </location>
    <ligand>
        <name>Mn(2+)</name>
        <dbReference type="ChEBI" id="CHEBI:29035"/>
        <label>1</label>
    </ligand>
</feature>
<organism evidence="4 5">
    <name type="scientific">Desulfotruncus arcticus DSM 17038</name>
    <dbReference type="NCBI Taxonomy" id="1121424"/>
    <lineage>
        <taxon>Bacteria</taxon>
        <taxon>Bacillati</taxon>
        <taxon>Bacillota</taxon>
        <taxon>Clostridia</taxon>
        <taxon>Eubacteriales</taxon>
        <taxon>Desulfallaceae</taxon>
        <taxon>Desulfotruncus</taxon>
    </lineage>
</organism>
<comment type="cofactor">
    <cofactor evidence="3">
        <name>Ca(2+)</name>
        <dbReference type="ChEBI" id="CHEBI:29108"/>
    </cofactor>
    <text evidence="3">Binds 1 Ca(2+) ion per subunit.</text>
</comment>
<dbReference type="CDD" id="cd01051">
    <property type="entry name" value="Mn_catalase"/>
    <property type="match status" value="1"/>
</dbReference>
<feature type="binding site" evidence="2">
    <location>
        <position position="68"/>
    </location>
    <ligand>
        <name>Mn(2+)</name>
        <dbReference type="ChEBI" id="CHEBI:29035"/>
        <label>1</label>
    </ligand>
</feature>
<dbReference type="AlphaFoldDB" id="A0A1I2YYD7"/>
<feature type="binding site" evidence="3">
    <location>
        <position position="60"/>
    </location>
    <ligand>
        <name>Ca(2+)</name>
        <dbReference type="ChEBI" id="CHEBI:29108"/>
    </ligand>
</feature>
<evidence type="ECO:0000256" key="1">
    <source>
        <dbReference type="ARBA" id="ARBA00007644"/>
    </source>
</evidence>
<dbReference type="OrthoDB" id="9800585at2"/>
<keyword evidence="4" id="KW-0167">Capsid protein</keyword>
<dbReference type="EMBL" id="FOOX01000023">
    <property type="protein sequence ID" value="SFH29711.1"/>
    <property type="molecule type" value="Genomic_DNA"/>
</dbReference>
<dbReference type="InterPro" id="IPR012347">
    <property type="entry name" value="Ferritin-like"/>
</dbReference>
<keyword evidence="2" id="KW-0464">Manganese</keyword>
<dbReference type="STRING" id="341036.SAMN05660649_04636"/>
<dbReference type="Gene3D" id="1.20.1260.10">
    <property type="match status" value="1"/>
</dbReference>
<dbReference type="InterPro" id="IPR007760">
    <property type="entry name" value="Mn_catalase"/>
</dbReference>
<evidence type="ECO:0000256" key="2">
    <source>
        <dbReference type="PIRSR" id="PIRSR607760-1"/>
    </source>
</evidence>
<feature type="binding site" evidence="2">
    <location>
        <position position="65"/>
    </location>
    <ligand>
        <name>Mn(2+)</name>
        <dbReference type="ChEBI" id="CHEBI:29035"/>
        <label>1</label>
    </ligand>
</feature>
<dbReference type="SUPFAM" id="SSF47240">
    <property type="entry name" value="Ferritin-like"/>
    <property type="match status" value="1"/>
</dbReference>
<gene>
    <name evidence="4" type="ORF">SAMN05660649_04636</name>
</gene>
<reference evidence="5" key="1">
    <citation type="submission" date="2016-10" db="EMBL/GenBank/DDBJ databases">
        <authorList>
            <person name="Varghese N."/>
            <person name="Submissions S."/>
        </authorList>
    </citation>
    <scope>NUCLEOTIDE SEQUENCE [LARGE SCALE GENOMIC DNA]</scope>
    <source>
        <strain evidence="5">DSM 17038</strain>
    </source>
</reference>
<keyword evidence="3" id="KW-0106">Calcium</keyword>
<name>A0A1I2YYD7_9FIRM</name>
<dbReference type="RefSeq" id="WP_092474970.1">
    <property type="nucleotide sequence ID" value="NZ_FOOX01000023.1"/>
</dbReference>
<dbReference type="Proteomes" id="UP000199337">
    <property type="component" value="Unassembled WGS sequence"/>
</dbReference>
<accession>A0A1I2YYD7</accession>
<dbReference type="Pfam" id="PF05067">
    <property type="entry name" value="Mn_catalase"/>
    <property type="match status" value="1"/>
</dbReference>